<gene>
    <name evidence="1" type="ORF">RS130_21125</name>
</gene>
<dbReference type="Proteomes" id="UP001247805">
    <property type="component" value="Unassembled WGS sequence"/>
</dbReference>
<evidence type="ECO:0000313" key="1">
    <source>
        <dbReference type="EMBL" id="MDU0356061.1"/>
    </source>
</evidence>
<dbReference type="RefSeq" id="WP_316027570.1">
    <property type="nucleotide sequence ID" value="NZ_JAWDIO010000002.1"/>
</dbReference>
<reference evidence="1 2" key="1">
    <citation type="submission" date="2023-10" db="EMBL/GenBank/DDBJ databases">
        <title>Glaciecola aquimarina strain GGW-M5 nov., isolated from a coastal seawater.</title>
        <authorList>
            <person name="Bayburt H."/>
            <person name="Kim J.M."/>
            <person name="Choi B.J."/>
            <person name="Jeon C.O."/>
        </authorList>
    </citation>
    <scope>NUCLEOTIDE SEQUENCE [LARGE SCALE GENOMIC DNA]</scope>
    <source>
        <strain evidence="1 2">KCTC 32108</strain>
    </source>
</reference>
<keyword evidence="2" id="KW-1185">Reference proteome</keyword>
<name>A0ABU3T1B2_9ALTE</name>
<sequence length="83" mass="9238">MIANIHASESTADTEEKKILQLSYLLSLNNVYGDFYSKYDGVTPDMYKSLGLEIESVDNALDFSNLQLMSALALFSPSTFAIY</sequence>
<evidence type="ECO:0000313" key="2">
    <source>
        <dbReference type="Proteomes" id="UP001247805"/>
    </source>
</evidence>
<protein>
    <submittedName>
        <fullName evidence="1">Uncharacterized protein</fullName>
    </submittedName>
</protein>
<dbReference type="EMBL" id="JAWDIO010000002">
    <property type="protein sequence ID" value="MDU0356061.1"/>
    <property type="molecule type" value="Genomic_DNA"/>
</dbReference>
<proteinExistence type="predicted"/>
<organism evidence="1 2">
    <name type="scientific">Paraglaciecola aquimarina</name>
    <dbReference type="NCBI Taxonomy" id="1235557"/>
    <lineage>
        <taxon>Bacteria</taxon>
        <taxon>Pseudomonadati</taxon>
        <taxon>Pseudomonadota</taxon>
        <taxon>Gammaproteobacteria</taxon>
        <taxon>Alteromonadales</taxon>
        <taxon>Alteromonadaceae</taxon>
        <taxon>Paraglaciecola</taxon>
    </lineage>
</organism>
<accession>A0ABU3T1B2</accession>
<comment type="caution">
    <text evidence="1">The sequence shown here is derived from an EMBL/GenBank/DDBJ whole genome shotgun (WGS) entry which is preliminary data.</text>
</comment>